<dbReference type="eggNOG" id="COG3146">
    <property type="taxonomic scope" value="Bacteria"/>
</dbReference>
<dbReference type="Gene3D" id="3.40.630.30">
    <property type="match status" value="1"/>
</dbReference>
<dbReference type="Proteomes" id="UP000070533">
    <property type="component" value="Unassembled WGS sequence"/>
</dbReference>
<dbReference type="STRING" id="28128.HMPREF3226_01663"/>
<dbReference type="EMBL" id="LRQG01000121">
    <property type="protein sequence ID" value="KXA38252.1"/>
    <property type="molecule type" value="Genomic_DNA"/>
</dbReference>
<keyword evidence="2" id="KW-1185">Reference proteome</keyword>
<organism evidence="1 2">
    <name type="scientific">Prevotella corporis</name>
    <dbReference type="NCBI Taxonomy" id="28128"/>
    <lineage>
        <taxon>Bacteria</taxon>
        <taxon>Pseudomonadati</taxon>
        <taxon>Bacteroidota</taxon>
        <taxon>Bacteroidia</taxon>
        <taxon>Bacteroidales</taxon>
        <taxon>Prevotellaceae</taxon>
        <taxon>Prevotella</taxon>
    </lineage>
</organism>
<dbReference type="SUPFAM" id="SSF55729">
    <property type="entry name" value="Acyl-CoA N-acyltransferases (Nat)"/>
    <property type="match status" value="1"/>
</dbReference>
<accession>A0A133Q5W1</accession>
<comment type="caution">
    <text evidence="1">The sequence shown here is derived from an EMBL/GenBank/DDBJ whole genome shotgun (WGS) entry which is preliminary data.</text>
</comment>
<evidence type="ECO:0000313" key="2">
    <source>
        <dbReference type="Proteomes" id="UP000070533"/>
    </source>
</evidence>
<dbReference type="OrthoDB" id="9808687at2"/>
<name>A0A133Q5W1_9BACT</name>
<proteinExistence type="predicted"/>
<sequence>MFEIRRYRPEQANEWNAFVKQSKQGTFLFDRNYMDYHADRFTDHSLILYRKQQIYALLPANQVGDVLFSHQGLTYGGLLTTQRATTADICEAFKQLNSYLSENGIKRCFYKAIPHIYHRLPAEEDLYALTNVCHAAITRREVSSTILLDHRLKFTESRKSGIRKAQKNNISVRESNALAEFWTILDNNLHRKYNVAPVHTLAELELLKTRFPKEIRLFMAFNSANSPIGGTIIYETPCVIHTQYISASPEGKANGALDLLFDHLLNKVYADRKCFFDFGKSTENEGHDLNEPLIFQKEGFGGRGLCYDAYEWET</sequence>
<dbReference type="PATRIC" id="fig|28128.5.peg.1707"/>
<dbReference type="RefSeq" id="WP_060940861.1">
    <property type="nucleotide sequence ID" value="NZ_JAIHUT010000046.1"/>
</dbReference>
<reference evidence="2" key="1">
    <citation type="submission" date="2016-01" db="EMBL/GenBank/DDBJ databases">
        <authorList>
            <person name="Mitreva M."/>
            <person name="Pepin K.H."/>
            <person name="Mihindukulasuriya K.A."/>
            <person name="Fulton R."/>
            <person name="Fronick C."/>
            <person name="O'Laughlin M."/>
            <person name="Miner T."/>
            <person name="Herter B."/>
            <person name="Rosa B.A."/>
            <person name="Cordes M."/>
            <person name="Tomlinson C."/>
            <person name="Wollam A."/>
            <person name="Palsikar V.B."/>
            <person name="Mardis E.R."/>
            <person name="Wilson R.K."/>
        </authorList>
    </citation>
    <scope>NUCLEOTIDE SEQUENCE [LARGE SCALE GENOMIC DNA]</scope>
    <source>
        <strain evidence="2">MJR7716</strain>
    </source>
</reference>
<dbReference type="AlphaFoldDB" id="A0A133Q5W1"/>
<evidence type="ECO:0000313" key="1">
    <source>
        <dbReference type="EMBL" id="KXA38252.1"/>
    </source>
</evidence>
<gene>
    <name evidence="1" type="ORF">HMPREF3226_01663</name>
</gene>
<protein>
    <submittedName>
        <fullName evidence="1">Uncharacterized protein</fullName>
    </submittedName>
</protein>
<dbReference type="InterPro" id="IPR016181">
    <property type="entry name" value="Acyl_CoA_acyltransferase"/>
</dbReference>